<keyword evidence="2" id="KW-1185">Reference proteome</keyword>
<dbReference type="AlphaFoldDB" id="A0A6A7ANQ7"/>
<accession>A0A6A7ANQ7</accession>
<evidence type="ECO:0000313" key="2">
    <source>
        <dbReference type="Proteomes" id="UP000799423"/>
    </source>
</evidence>
<organism evidence="1 2">
    <name type="scientific">Plenodomus tracheiphilus IPT5</name>
    <dbReference type="NCBI Taxonomy" id="1408161"/>
    <lineage>
        <taxon>Eukaryota</taxon>
        <taxon>Fungi</taxon>
        <taxon>Dikarya</taxon>
        <taxon>Ascomycota</taxon>
        <taxon>Pezizomycotina</taxon>
        <taxon>Dothideomycetes</taxon>
        <taxon>Pleosporomycetidae</taxon>
        <taxon>Pleosporales</taxon>
        <taxon>Pleosporineae</taxon>
        <taxon>Leptosphaeriaceae</taxon>
        <taxon>Plenodomus</taxon>
    </lineage>
</organism>
<dbReference type="Proteomes" id="UP000799423">
    <property type="component" value="Unassembled WGS sequence"/>
</dbReference>
<gene>
    <name evidence="1" type="ORF">T440DRAFT_299833</name>
</gene>
<protein>
    <submittedName>
        <fullName evidence="1">Uncharacterized protein</fullName>
    </submittedName>
</protein>
<name>A0A6A7ANQ7_9PLEO</name>
<reference evidence="1" key="1">
    <citation type="submission" date="2020-01" db="EMBL/GenBank/DDBJ databases">
        <authorList>
            <consortium name="DOE Joint Genome Institute"/>
            <person name="Haridas S."/>
            <person name="Albert R."/>
            <person name="Binder M."/>
            <person name="Bloem J."/>
            <person name="Labutti K."/>
            <person name="Salamov A."/>
            <person name="Andreopoulos B."/>
            <person name="Baker S.E."/>
            <person name="Barry K."/>
            <person name="Bills G."/>
            <person name="Bluhm B.H."/>
            <person name="Cannon C."/>
            <person name="Castanera R."/>
            <person name="Culley D.E."/>
            <person name="Daum C."/>
            <person name="Ezra D."/>
            <person name="Gonzalez J.B."/>
            <person name="Henrissat B."/>
            <person name="Kuo A."/>
            <person name="Liang C."/>
            <person name="Lipzen A."/>
            <person name="Lutzoni F."/>
            <person name="Magnuson J."/>
            <person name="Mondo S."/>
            <person name="Nolan M."/>
            <person name="Ohm R."/>
            <person name="Pangilinan J."/>
            <person name="Park H.-J."/>
            <person name="Ramirez L."/>
            <person name="Alfaro M."/>
            <person name="Sun H."/>
            <person name="Tritt A."/>
            <person name="Yoshinaga Y."/>
            <person name="Zwiers L.-H."/>
            <person name="Turgeon B.G."/>
            <person name="Goodwin S.B."/>
            <person name="Spatafora J.W."/>
            <person name="Crous P.W."/>
            <person name="Grigoriev I.V."/>
        </authorList>
    </citation>
    <scope>NUCLEOTIDE SEQUENCE</scope>
    <source>
        <strain evidence="1">IPT5</strain>
    </source>
</reference>
<dbReference type="EMBL" id="MU006360">
    <property type="protein sequence ID" value="KAF2844896.1"/>
    <property type="molecule type" value="Genomic_DNA"/>
</dbReference>
<evidence type="ECO:0000313" key="1">
    <source>
        <dbReference type="EMBL" id="KAF2844896.1"/>
    </source>
</evidence>
<proteinExistence type="predicted"/>
<sequence>MRGRKKNVRRYRGDSHCFSSTVTSSMTLFTVYAQALLNASIHSQIPFDRLLWCCAHPIFTSYCPHSRPQFMLSRRDSPQITTAKCSGQEFAIIKFDFGP</sequence>